<evidence type="ECO:0000313" key="5">
    <source>
        <dbReference type="EMBL" id="MFD1037043.1"/>
    </source>
</evidence>
<dbReference type="PANTHER" id="PTHR34698:SF2">
    <property type="entry name" value="5-OXOPROLINASE SUBUNIT B"/>
    <property type="match status" value="1"/>
</dbReference>
<dbReference type="SUPFAM" id="SSF160467">
    <property type="entry name" value="PH0987 N-terminal domain-like"/>
    <property type="match status" value="1"/>
</dbReference>
<dbReference type="SUPFAM" id="SSF50891">
    <property type="entry name" value="Cyclophilin-like"/>
    <property type="match status" value="1"/>
</dbReference>
<dbReference type="InterPro" id="IPR003833">
    <property type="entry name" value="CT_C_D"/>
</dbReference>
<feature type="domain" description="Carboxyltransferase" evidence="4">
    <location>
        <begin position="3"/>
        <end position="206"/>
    </location>
</feature>
<accession>A0ABW3LF74</accession>
<keyword evidence="6" id="KW-1185">Reference proteome</keyword>
<evidence type="ECO:0000259" key="4">
    <source>
        <dbReference type="SMART" id="SM00796"/>
    </source>
</evidence>
<keyword evidence="1" id="KW-0547">Nucleotide-binding</keyword>
<sequence length="241" mass="27254">MDFSIQAVGDSALRVQFLENVSPELNRTITDFCKKLETFSDRGGIVEWVPAFDSVTIYYRPHVLLYREMYEKVLDLIAASGKETATKSRVVHVPVVYGGNYGPDLQQVADYHQLTIEEVIAIHQQPEYLIYMIGFLPGFPYLGGLDKKIATPRLENPRPSIFAGAVGIAAEQTGIYPVESPGGWNIIGKTPLKLFDVEREEEPFLFQSGNYVKFYEVSEHEFTEIEKQVESQSYSIQISTE</sequence>
<keyword evidence="2 5" id="KW-0378">Hydrolase</keyword>
<keyword evidence="3" id="KW-0067">ATP-binding</keyword>
<evidence type="ECO:0000313" key="6">
    <source>
        <dbReference type="Proteomes" id="UP001597040"/>
    </source>
</evidence>
<dbReference type="Pfam" id="PF02682">
    <property type="entry name" value="CT_C_D"/>
    <property type="match status" value="1"/>
</dbReference>
<evidence type="ECO:0000256" key="1">
    <source>
        <dbReference type="ARBA" id="ARBA00022741"/>
    </source>
</evidence>
<dbReference type="GO" id="GO:0017168">
    <property type="term" value="F:5-oxoprolinase (ATP-hydrolyzing) activity"/>
    <property type="evidence" value="ECO:0007669"/>
    <property type="project" value="UniProtKB-EC"/>
</dbReference>
<proteinExistence type="predicted"/>
<organism evidence="5 6">
    <name type="scientific">Virgibacillus byunsanensis</name>
    <dbReference type="NCBI Taxonomy" id="570945"/>
    <lineage>
        <taxon>Bacteria</taxon>
        <taxon>Bacillati</taxon>
        <taxon>Bacillota</taxon>
        <taxon>Bacilli</taxon>
        <taxon>Bacillales</taxon>
        <taxon>Bacillaceae</taxon>
        <taxon>Virgibacillus</taxon>
    </lineage>
</organism>
<reference evidence="6" key="1">
    <citation type="journal article" date="2019" name="Int. J. Syst. Evol. Microbiol.">
        <title>The Global Catalogue of Microorganisms (GCM) 10K type strain sequencing project: providing services to taxonomists for standard genome sequencing and annotation.</title>
        <authorList>
            <consortium name="The Broad Institute Genomics Platform"/>
            <consortium name="The Broad Institute Genome Sequencing Center for Infectious Disease"/>
            <person name="Wu L."/>
            <person name="Ma J."/>
        </authorList>
    </citation>
    <scope>NUCLEOTIDE SEQUENCE [LARGE SCALE GENOMIC DNA]</scope>
    <source>
        <strain evidence="6">CCUG 56754</strain>
    </source>
</reference>
<dbReference type="Gene3D" id="2.40.100.10">
    <property type="entry name" value="Cyclophilin-like"/>
    <property type="match status" value="1"/>
</dbReference>
<dbReference type="PANTHER" id="PTHR34698">
    <property type="entry name" value="5-OXOPROLINASE SUBUNIT B"/>
    <property type="match status" value="1"/>
</dbReference>
<dbReference type="EC" id="3.5.2.9" evidence="5"/>
<dbReference type="RefSeq" id="WP_390358782.1">
    <property type="nucleotide sequence ID" value="NZ_JBHTKJ010000003.1"/>
</dbReference>
<dbReference type="Proteomes" id="UP001597040">
    <property type="component" value="Unassembled WGS sequence"/>
</dbReference>
<dbReference type="InterPro" id="IPR010016">
    <property type="entry name" value="PxpB"/>
</dbReference>
<evidence type="ECO:0000256" key="3">
    <source>
        <dbReference type="ARBA" id="ARBA00022840"/>
    </source>
</evidence>
<dbReference type="EMBL" id="JBHTKJ010000003">
    <property type="protein sequence ID" value="MFD1037043.1"/>
    <property type="molecule type" value="Genomic_DNA"/>
</dbReference>
<dbReference type="InterPro" id="IPR029000">
    <property type="entry name" value="Cyclophilin-like_dom_sf"/>
</dbReference>
<name>A0ABW3LF74_9BACI</name>
<evidence type="ECO:0000256" key="2">
    <source>
        <dbReference type="ARBA" id="ARBA00022801"/>
    </source>
</evidence>
<gene>
    <name evidence="5" type="primary">pxpB</name>
    <name evidence="5" type="ORF">ACFQ3N_01200</name>
</gene>
<dbReference type="NCBIfam" id="TIGR00370">
    <property type="entry name" value="5-oxoprolinase subunit PxpB"/>
    <property type="match status" value="1"/>
</dbReference>
<dbReference type="Gene3D" id="3.30.1360.40">
    <property type="match status" value="1"/>
</dbReference>
<dbReference type="SMART" id="SM00796">
    <property type="entry name" value="AHS1"/>
    <property type="match status" value="1"/>
</dbReference>
<comment type="caution">
    <text evidence="5">The sequence shown here is derived from an EMBL/GenBank/DDBJ whole genome shotgun (WGS) entry which is preliminary data.</text>
</comment>
<protein>
    <submittedName>
        <fullName evidence="5">5-oxoprolinase subunit PxpB</fullName>
        <ecNumber evidence="5">3.5.2.9</ecNumber>
    </submittedName>
</protein>